<dbReference type="InterPro" id="IPR016181">
    <property type="entry name" value="Acyl_CoA_acyltransferase"/>
</dbReference>
<feature type="domain" description="N-acetyltransferase" evidence="1">
    <location>
        <begin position="132"/>
        <end position="285"/>
    </location>
</feature>
<organism evidence="2 3">
    <name type="scientific">Rhodococcoides trifolii</name>
    <dbReference type="NCBI Taxonomy" id="908250"/>
    <lineage>
        <taxon>Bacteria</taxon>
        <taxon>Bacillati</taxon>
        <taxon>Actinomycetota</taxon>
        <taxon>Actinomycetes</taxon>
        <taxon>Mycobacteriales</taxon>
        <taxon>Nocardiaceae</taxon>
        <taxon>Rhodococcoides</taxon>
    </lineage>
</organism>
<dbReference type="AlphaFoldDB" id="A0A917CQ26"/>
<dbReference type="InterPro" id="IPR056935">
    <property type="entry name" value="Rv0428c-like_C"/>
</dbReference>
<dbReference type="GO" id="GO:0016747">
    <property type="term" value="F:acyltransferase activity, transferring groups other than amino-acyl groups"/>
    <property type="evidence" value="ECO:0007669"/>
    <property type="project" value="InterPro"/>
</dbReference>
<keyword evidence="3" id="KW-1185">Reference proteome</keyword>
<reference evidence="2" key="2">
    <citation type="submission" date="2020-09" db="EMBL/GenBank/DDBJ databases">
        <authorList>
            <person name="Sun Q."/>
            <person name="Sedlacek I."/>
        </authorList>
    </citation>
    <scope>NUCLEOTIDE SEQUENCE</scope>
    <source>
        <strain evidence="2">CCM 7905</strain>
    </source>
</reference>
<evidence type="ECO:0000259" key="1">
    <source>
        <dbReference type="PROSITE" id="PS51186"/>
    </source>
</evidence>
<dbReference type="CDD" id="cd04301">
    <property type="entry name" value="NAT_SF"/>
    <property type="match status" value="1"/>
</dbReference>
<dbReference type="PROSITE" id="PS51186">
    <property type="entry name" value="GNAT"/>
    <property type="match status" value="1"/>
</dbReference>
<dbReference type="EMBL" id="BMCU01000001">
    <property type="protein sequence ID" value="GGF94599.1"/>
    <property type="molecule type" value="Genomic_DNA"/>
</dbReference>
<gene>
    <name evidence="2" type="ORF">GCM10007304_05560</name>
</gene>
<dbReference type="PANTHER" id="PTHR43072">
    <property type="entry name" value="N-ACETYLTRANSFERASE"/>
    <property type="match status" value="1"/>
</dbReference>
<protein>
    <submittedName>
        <fullName evidence="2">N-acetyltransferase</fullName>
    </submittedName>
</protein>
<dbReference type="InterPro" id="IPR000182">
    <property type="entry name" value="GNAT_dom"/>
</dbReference>
<proteinExistence type="predicted"/>
<evidence type="ECO:0000313" key="3">
    <source>
        <dbReference type="Proteomes" id="UP000654257"/>
    </source>
</evidence>
<dbReference type="Pfam" id="PF24553">
    <property type="entry name" value="Rv0428c_C"/>
    <property type="match status" value="1"/>
</dbReference>
<name>A0A917CQ26_9NOCA</name>
<sequence>MTDVIGILDRDDDVVVVVSERGERVQVTRDQVVALKELTTRPIRTSEIRALEHAAADGWPGLEQEWIDGWILKAGNGFTGRANSATPLSPEAGDRSLETIRAWYGARGLEPRLLLPDRLGTVPAGWQAGPDVLVMAADVTDFVPPQSPPVDVGVSPDEQWLGAYHYHGEPVPDTGLPVLQAVRQGTVGFIRLGETTTTLAVTRAAVTTAPDGRRWVGLTAVEVAAAHRRRGLGTLVCAAAVEWGRERGATHAYLQVESSNEAAVTMYRGLGFVDHHRYRYVVPLG</sequence>
<reference evidence="2" key="1">
    <citation type="journal article" date="2014" name="Int. J. Syst. Evol. Microbiol.">
        <title>Complete genome sequence of Corynebacterium casei LMG S-19264T (=DSM 44701T), isolated from a smear-ripened cheese.</title>
        <authorList>
            <consortium name="US DOE Joint Genome Institute (JGI-PGF)"/>
            <person name="Walter F."/>
            <person name="Albersmeier A."/>
            <person name="Kalinowski J."/>
            <person name="Ruckert C."/>
        </authorList>
    </citation>
    <scope>NUCLEOTIDE SEQUENCE</scope>
    <source>
        <strain evidence="2">CCM 7905</strain>
    </source>
</reference>
<comment type="caution">
    <text evidence="2">The sequence shown here is derived from an EMBL/GenBank/DDBJ whole genome shotgun (WGS) entry which is preliminary data.</text>
</comment>
<dbReference type="Proteomes" id="UP000654257">
    <property type="component" value="Unassembled WGS sequence"/>
</dbReference>
<dbReference type="PANTHER" id="PTHR43072:SF60">
    <property type="entry name" value="L-2,4-DIAMINOBUTYRIC ACID ACETYLTRANSFERASE"/>
    <property type="match status" value="1"/>
</dbReference>
<dbReference type="Gene3D" id="3.40.630.30">
    <property type="match status" value="1"/>
</dbReference>
<dbReference type="SUPFAM" id="SSF55729">
    <property type="entry name" value="Acyl-CoA N-acyltransferases (Nat)"/>
    <property type="match status" value="2"/>
</dbReference>
<evidence type="ECO:0000313" key="2">
    <source>
        <dbReference type="EMBL" id="GGF94599.1"/>
    </source>
</evidence>
<accession>A0A917CQ26</accession>